<comment type="similarity">
    <text evidence="2">Belongs to the virb1 family.</text>
</comment>
<evidence type="ECO:0000256" key="3">
    <source>
        <dbReference type="ARBA" id="ARBA00022729"/>
    </source>
</evidence>
<dbReference type="SUPFAM" id="SSF48435">
    <property type="entry name" value="Bacterial muramidases"/>
    <property type="match status" value="1"/>
</dbReference>
<dbReference type="InterPro" id="IPR008939">
    <property type="entry name" value="Lytic_TGlycosylase_superhlx_U"/>
</dbReference>
<dbReference type="GO" id="GO:0042597">
    <property type="term" value="C:periplasmic space"/>
    <property type="evidence" value="ECO:0007669"/>
    <property type="project" value="InterPro"/>
</dbReference>
<accession>A0A2Z3I2G7</accession>
<dbReference type="Pfam" id="PF01464">
    <property type="entry name" value="SLT"/>
    <property type="match status" value="1"/>
</dbReference>
<dbReference type="Gene3D" id="1.10.530.10">
    <property type="match status" value="1"/>
</dbReference>
<evidence type="ECO:0000313" key="7">
    <source>
        <dbReference type="Proteomes" id="UP000247763"/>
    </source>
</evidence>
<dbReference type="GO" id="GO:0004553">
    <property type="term" value="F:hydrolase activity, hydrolyzing O-glycosyl compounds"/>
    <property type="evidence" value="ECO:0007669"/>
    <property type="project" value="InterPro"/>
</dbReference>
<gene>
    <name evidence="6" type="ORF">HYN04_07605</name>
</gene>
<dbReference type="OrthoDB" id="9815002at2"/>
<dbReference type="PANTHER" id="PTHR37423:SF2">
    <property type="entry name" value="MEMBRANE-BOUND LYTIC MUREIN TRANSGLYCOSYLASE C"/>
    <property type="match status" value="1"/>
</dbReference>
<dbReference type="Proteomes" id="UP000247763">
    <property type="component" value="Chromosome"/>
</dbReference>
<keyword evidence="3" id="KW-0732">Signal</keyword>
<comment type="similarity">
    <text evidence="1">Belongs to the transglycosylase Slt family.</text>
</comment>
<dbReference type="KEGG" id="phb:HYN04_07605"/>
<reference evidence="7" key="1">
    <citation type="submission" date="2018-05" db="EMBL/GenBank/DDBJ databases">
        <title>Genome sequencing of Phenylobacterium sp. HYN0004.</title>
        <authorList>
            <person name="Yi H."/>
            <person name="Baek C."/>
        </authorList>
    </citation>
    <scope>NUCLEOTIDE SEQUENCE [LARGE SCALE GENOMIC DNA]</scope>
    <source>
        <strain evidence="7">HYN0004</strain>
    </source>
</reference>
<evidence type="ECO:0000256" key="2">
    <source>
        <dbReference type="ARBA" id="ARBA00009387"/>
    </source>
</evidence>
<protein>
    <submittedName>
        <fullName evidence="6">Lytic transglycosylase</fullName>
    </submittedName>
</protein>
<evidence type="ECO:0000256" key="1">
    <source>
        <dbReference type="ARBA" id="ARBA00007734"/>
    </source>
</evidence>
<dbReference type="InterPro" id="IPR008258">
    <property type="entry name" value="Transglycosylase_SLT_dom_1"/>
</dbReference>
<feature type="compositionally biased region" description="Pro residues" evidence="4">
    <location>
        <begin position="534"/>
        <end position="548"/>
    </location>
</feature>
<dbReference type="CDD" id="cd13401">
    <property type="entry name" value="Slt70-like"/>
    <property type="match status" value="1"/>
</dbReference>
<sequence length="548" mass="59782">MALASALRGVGDNRAAADLIRRTWRGKPFDLDDQRAMMSRFGDVLSVDDHIRRADMLLFGAQGPAARDLIPLLPEDQQALAQARIAFRQKSPTALALANALPPSVAAAPGLAFEKAAHYRRAGLDQLARAELVRFPREVWSDEMGTRIWDERYQLTLSALRNGDSRAAYEAAANTGLQTGADAVEAEFYAGWIALTRLKDPARAEAHFKHIDRVGTSPITLARGLYWRGRAVEALAGVDAADVFYQAAARHRTTFYGQLAAERAGYARLDLGKDPATGPRERARFEAKDTTRAARILYETGNRDLFRNFVLGLDDVLDSDADQAMLVDLVRGYGDRDTSMKVVRAAAQRGFILPDRGYPVRTPPEVSNAPEPALVLSITRQESGFDPLVRSGVGARGMMQLMPATAAATARRMGVPYAPSMLDEPDYNMRLGSTYLGSLISTFGGSYVMAVAGYNAGPGRSTQWAGFCGDPRSANVDPIDYIECIPFSETRNYVMRVMEAVAVYRAKARGGSTPLTLTDDLRRGVYTPRASQPTPQPTPVPTPPEPAR</sequence>
<evidence type="ECO:0000259" key="5">
    <source>
        <dbReference type="Pfam" id="PF01464"/>
    </source>
</evidence>
<dbReference type="InterPro" id="IPR000189">
    <property type="entry name" value="Transglyc_AS"/>
</dbReference>
<dbReference type="GO" id="GO:0008933">
    <property type="term" value="F:peptidoglycan lytic transglycosylase activity"/>
    <property type="evidence" value="ECO:0007669"/>
    <property type="project" value="InterPro"/>
</dbReference>
<keyword evidence="7" id="KW-1185">Reference proteome</keyword>
<evidence type="ECO:0000256" key="4">
    <source>
        <dbReference type="SAM" id="MobiDB-lite"/>
    </source>
</evidence>
<dbReference type="PROSITE" id="PS00922">
    <property type="entry name" value="TRANSGLYCOSYLASE"/>
    <property type="match status" value="1"/>
</dbReference>
<organism evidence="6 7">
    <name type="scientific">Phenylobacterium parvum</name>
    <dbReference type="NCBI Taxonomy" id="2201350"/>
    <lineage>
        <taxon>Bacteria</taxon>
        <taxon>Pseudomonadati</taxon>
        <taxon>Pseudomonadota</taxon>
        <taxon>Alphaproteobacteria</taxon>
        <taxon>Caulobacterales</taxon>
        <taxon>Caulobacteraceae</taxon>
        <taxon>Phenylobacterium</taxon>
    </lineage>
</organism>
<dbReference type="RefSeq" id="WP_110450201.1">
    <property type="nucleotide sequence ID" value="NZ_CP029479.1"/>
</dbReference>
<name>A0A2Z3I2G7_9CAUL</name>
<feature type="domain" description="Transglycosylase SLT" evidence="5">
    <location>
        <begin position="370"/>
        <end position="465"/>
    </location>
</feature>
<dbReference type="SUPFAM" id="SSF53955">
    <property type="entry name" value="Lysozyme-like"/>
    <property type="match status" value="1"/>
</dbReference>
<dbReference type="EMBL" id="CP029479">
    <property type="protein sequence ID" value="AWM77634.1"/>
    <property type="molecule type" value="Genomic_DNA"/>
</dbReference>
<dbReference type="PANTHER" id="PTHR37423">
    <property type="entry name" value="SOLUBLE LYTIC MUREIN TRANSGLYCOSYLASE-RELATED"/>
    <property type="match status" value="1"/>
</dbReference>
<dbReference type="Gene3D" id="1.25.20.10">
    <property type="entry name" value="Bacterial muramidases"/>
    <property type="match status" value="1"/>
</dbReference>
<dbReference type="InterPro" id="IPR023346">
    <property type="entry name" value="Lysozyme-like_dom_sf"/>
</dbReference>
<dbReference type="GO" id="GO:0000270">
    <property type="term" value="P:peptidoglycan metabolic process"/>
    <property type="evidence" value="ECO:0007669"/>
    <property type="project" value="InterPro"/>
</dbReference>
<feature type="region of interest" description="Disordered" evidence="4">
    <location>
        <begin position="513"/>
        <end position="548"/>
    </location>
</feature>
<evidence type="ECO:0000313" key="6">
    <source>
        <dbReference type="EMBL" id="AWM77634.1"/>
    </source>
</evidence>
<dbReference type="GO" id="GO:0016020">
    <property type="term" value="C:membrane"/>
    <property type="evidence" value="ECO:0007669"/>
    <property type="project" value="InterPro"/>
</dbReference>
<proteinExistence type="inferred from homology"/>
<dbReference type="AlphaFoldDB" id="A0A2Z3I2G7"/>